<evidence type="ECO:0000256" key="1">
    <source>
        <dbReference type="ARBA" id="ARBA00023239"/>
    </source>
</evidence>
<dbReference type="AlphaFoldDB" id="A0A1V6C5E0"/>
<feature type="domain" description="Amidohydrolase-related" evidence="2">
    <location>
        <begin position="50"/>
        <end position="273"/>
    </location>
</feature>
<dbReference type="GO" id="GO:0016831">
    <property type="term" value="F:carboxy-lyase activity"/>
    <property type="evidence" value="ECO:0007669"/>
    <property type="project" value="InterPro"/>
</dbReference>
<accession>A0A1V6C5E0</accession>
<dbReference type="Proteomes" id="UP000485562">
    <property type="component" value="Unassembled WGS sequence"/>
</dbReference>
<organism evidence="3">
    <name type="scientific">candidate division TA06 bacterium ADurb.Bin131</name>
    <dbReference type="NCBI Taxonomy" id="1852827"/>
    <lineage>
        <taxon>Bacteria</taxon>
        <taxon>Bacteria division TA06</taxon>
    </lineage>
</organism>
<evidence type="ECO:0000259" key="2">
    <source>
        <dbReference type="Pfam" id="PF04909"/>
    </source>
</evidence>
<dbReference type="Pfam" id="PF04909">
    <property type="entry name" value="Amidohydro_2"/>
    <property type="match status" value="1"/>
</dbReference>
<gene>
    <name evidence="3" type="ORF">BWX89_01483</name>
</gene>
<dbReference type="Gene3D" id="3.20.20.140">
    <property type="entry name" value="Metal-dependent hydrolases"/>
    <property type="match status" value="1"/>
</dbReference>
<dbReference type="PANTHER" id="PTHR21240">
    <property type="entry name" value="2-AMINO-3-CARBOXYLMUCONATE-6-SEMIALDEHYDE DECARBOXYLASE"/>
    <property type="match status" value="1"/>
</dbReference>
<dbReference type="InterPro" id="IPR032465">
    <property type="entry name" value="ACMSD"/>
</dbReference>
<dbReference type="GO" id="GO:0016787">
    <property type="term" value="F:hydrolase activity"/>
    <property type="evidence" value="ECO:0007669"/>
    <property type="project" value="InterPro"/>
</dbReference>
<comment type="caution">
    <text evidence="3">The sequence shown here is derived from an EMBL/GenBank/DDBJ whole genome shotgun (WGS) entry which is preliminary data.</text>
</comment>
<dbReference type="InterPro" id="IPR032466">
    <property type="entry name" value="Metal_Hydrolase"/>
</dbReference>
<sequence length="278" mass="31976">MPEHPIINIHGHLHRGEDLKKLVNDMSKTGVIKFCALALGKQLYEKGYYDNDLVLQAMKEFPDIIVGMGHIEVGGPVLDKPEKVEELKELGFQGLKFINPGAPYGHEKFYPFYEKAEKLKMPIVFHTGVVSVNTDDRIYNVNSEYMRPFSLDPVCRYFPDLKVIIAHPGEPYQQESLTLIEFHKNAFMCLSGGSGSDFHINKIIKQLSGIENADMKNLDENFALFYLKKCVFGTDNPPASLWYRQSIKLLDYFKIDEETRQLYFWKNSANIFGWNIKP</sequence>
<dbReference type="SUPFAM" id="SSF51556">
    <property type="entry name" value="Metallo-dependent hydrolases"/>
    <property type="match status" value="1"/>
</dbReference>
<dbReference type="EMBL" id="MWDQ01000141">
    <property type="protein sequence ID" value="OQB72096.1"/>
    <property type="molecule type" value="Genomic_DNA"/>
</dbReference>
<proteinExistence type="predicted"/>
<dbReference type="PANTHER" id="PTHR21240:SF19">
    <property type="entry name" value="CATALYTIC_ HYDROLASE"/>
    <property type="match status" value="1"/>
</dbReference>
<dbReference type="InterPro" id="IPR006680">
    <property type="entry name" value="Amidohydro-rel"/>
</dbReference>
<evidence type="ECO:0000313" key="3">
    <source>
        <dbReference type="EMBL" id="OQB72096.1"/>
    </source>
</evidence>
<keyword evidence="1" id="KW-0456">Lyase</keyword>
<name>A0A1V6C5E0_UNCT6</name>
<protein>
    <submittedName>
        <fullName evidence="3">Amidohydrolase</fullName>
    </submittedName>
</protein>
<reference evidence="3" key="1">
    <citation type="submission" date="2017-02" db="EMBL/GenBank/DDBJ databases">
        <title>Delving into the versatile metabolic prowess of the omnipresent phylum Bacteroidetes.</title>
        <authorList>
            <person name="Nobu M.K."/>
            <person name="Mei R."/>
            <person name="Narihiro T."/>
            <person name="Kuroda K."/>
            <person name="Liu W.-T."/>
        </authorList>
    </citation>
    <scope>NUCLEOTIDE SEQUENCE</scope>
    <source>
        <strain evidence="3">ADurb.Bin131</strain>
    </source>
</reference>
<dbReference type="CDD" id="cd01292">
    <property type="entry name" value="metallo-dependent_hydrolases"/>
    <property type="match status" value="1"/>
</dbReference>